<dbReference type="AlphaFoldDB" id="C1D0Y2"/>
<evidence type="ECO:0000313" key="2">
    <source>
        <dbReference type="EMBL" id="ACO45506.1"/>
    </source>
</evidence>
<keyword evidence="3" id="KW-1185">Reference proteome</keyword>
<dbReference type="eggNOG" id="ENOG5033N0V">
    <property type="taxonomic scope" value="Bacteria"/>
</dbReference>
<dbReference type="STRING" id="546414.Deide_06551"/>
<name>C1D0Y2_DEIDV</name>
<dbReference type="RefSeq" id="WP_012692629.1">
    <property type="nucleotide sequence ID" value="NC_012526.1"/>
</dbReference>
<proteinExistence type="predicted"/>
<keyword evidence="1" id="KW-0472">Membrane</keyword>
<feature type="transmembrane region" description="Helical" evidence="1">
    <location>
        <begin position="12"/>
        <end position="30"/>
    </location>
</feature>
<dbReference type="EMBL" id="CP001114">
    <property type="protein sequence ID" value="ACO45506.1"/>
    <property type="molecule type" value="Genomic_DNA"/>
</dbReference>
<organism evidence="2 3">
    <name type="scientific">Deinococcus deserti (strain DSM 17065 / CIP 109153 / LMG 22923 / VCD115)</name>
    <dbReference type="NCBI Taxonomy" id="546414"/>
    <lineage>
        <taxon>Bacteria</taxon>
        <taxon>Thermotogati</taxon>
        <taxon>Deinococcota</taxon>
        <taxon>Deinococci</taxon>
        <taxon>Deinococcales</taxon>
        <taxon>Deinococcaceae</taxon>
        <taxon>Deinococcus</taxon>
    </lineage>
</organism>
<dbReference type="KEGG" id="ddr:Deide_06551"/>
<reference evidence="2 3" key="1">
    <citation type="journal article" date="2009" name="PLoS Genet.">
        <title>Alliance of proteomics and genomics to unravel the specificities of Sahara bacterium Deinococcus deserti.</title>
        <authorList>
            <person name="de Groot A."/>
            <person name="Dulermo R."/>
            <person name="Ortet P."/>
            <person name="Blanchard L."/>
            <person name="Guerin P."/>
            <person name="Fernandez B."/>
            <person name="Vacherie B."/>
            <person name="Dossat C."/>
            <person name="Jolivet E."/>
            <person name="Siguier P."/>
            <person name="Chandler M."/>
            <person name="Barakat M."/>
            <person name="Dedieu A."/>
            <person name="Barbe V."/>
            <person name="Heulin T."/>
            <person name="Sommer S."/>
            <person name="Achouak W."/>
            <person name="Armengaud J."/>
        </authorList>
    </citation>
    <scope>NUCLEOTIDE SEQUENCE [LARGE SCALE GENOMIC DNA]</scope>
    <source>
        <strain evidence="3">DSM 17065 / CIP 109153 / LMG 22923 / VCD115</strain>
    </source>
</reference>
<keyword evidence="1" id="KW-0812">Transmembrane</keyword>
<dbReference type="PaxDb" id="546414-Deide_06551"/>
<keyword evidence="1" id="KW-1133">Transmembrane helix</keyword>
<gene>
    <name evidence="2" type="ordered locus">Deide_06551</name>
</gene>
<protein>
    <submittedName>
        <fullName evidence="2">Uncharacterized protein</fullName>
    </submittedName>
</protein>
<dbReference type="HOGENOM" id="CLU_717056_0_0_0"/>
<evidence type="ECO:0000256" key="1">
    <source>
        <dbReference type="SAM" id="Phobius"/>
    </source>
</evidence>
<dbReference type="Proteomes" id="UP000002208">
    <property type="component" value="Chromosome"/>
</dbReference>
<accession>C1D0Y2</accession>
<evidence type="ECO:0000313" key="3">
    <source>
        <dbReference type="Proteomes" id="UP000002208"/>
    </source>
</evidence>
<sequence>MTRPNHQQRALAWQLPLLIALFGALIWLLWPQVRFYTAPENRMARICRNDVKCINKKLQELVASRGPKEALRVAVHLSNIEPLADHGHTFAHEVGYATYKKYPTLSEQIQACDDTLGSGCYHGVMMLFISKPGNADADLSKTCAPFAGKKPHAMYTDCVHGIGHGLMMQALMLKGKDAGWKEIQAALKGCRRIRSADSTEYSFCSGGVFMEYRVAATMNTFHYPNPPRYPKNDVHWPCSKVSGVARISCYSYQGTLIALEAPSLAAAFKVCAEAGGEAARQCASSIGRDRVTGDLHLDTKRTTEICGAAAHPDLRETCFIDSAQYYLYLDRNIRGALRMCRLPGIVNIKKCEKTVRDAAKKEYSLSI</sequence>